<evidence type="ECO:0000256" key="3">
    <source>
        <dbReference type="SAM" id="MobiDB-lite"/>
    </source>
</evidence>
<feature type="domain" description="SHSP" evidence="4">
    <location>
        <begin position="32"/>
        <end position="145"/>
    </location>
</feature>
<feature type="region of interest" description="Disordered" evidence="3">
    <location>
        <begin position="1"/>
        <end position="26"/>
    </location>
</feature>
<dbReference type="AlphaFoldDB" id="A0A2H0PW73"/>
<comment type="caution">
    <text evidence="5">The sequence shown here is derived from an EMBL/GenBank/DDBJ whole genome shotgun (WGS) entry which is preliminary data.</text>
</comment>
<dbReference type="SUPFAM" id="SSF49764">
    <property type="entry name" value="HSP20-like chaperones"/>
    <property type="match status" value="1"/>
</dbReference>
<feature type="compositionally biased region" description="Basic and acidic residues" evidence="3">
    <location>
        <begin position="9"/>
        <end position="26"/>
    </location>
</feature>
<evidence type="ECO:0000313" key="6">
    <source>
        <dbReference type="Proteomes" id="UP000236846"/>
    </source>
</evidence>
<dbReference type="InterPro" id="IPR002068">
    <property type="entry name" value="A-crystallin/Hsp20_dom"/>
</dbReference>
<dbReference type="EMBL" id="PCXE01000031">
    <property type="protein sequence ID" value="PIR26258.1"/>
    <property type="molecule type" value="Genomic_DNA"/>
</dbReference>
<dbReference type="PANTHER" id="PTHR11527">
    <property type="entry name" value="HEAT-SHOCK PROTEIN 20 FAMILY MEMBER"/>
    <property type="match status" value="1"/>
</dbReference>
<organism evidence="5 6">
    <name type="scientific">Candidatus Brennerbacteria bacterium CG11_big_fil_rev_8_21_14_0_20_43_10</name>
    <dbReference type="NCBI Taxonomy" id="1974523"/>
    <lineage>
        <taxon>Bacteria</taxon>
        <taxon>Candidatus Brenneribacteriota</taxon>
    </lineage>
</organism>
<dbReference type="PROSITE" id="PS01031">
    <property type="entry name" value="SHSP"/>
    <property type="match status" value="1"/>
</dbReference>
<evidence type="ECO:0000313" key="5">
    <source>
        <dbReference type="EMBL" id="PIR26258.1"/>
    </source>
</evidence>
<evidence type="ECO:0000256" key="1">
    <source>
        <dbReference type="PROSITE-ProRule" id="PRU00285"/>
    </source>
</evidence>
<sequence>MAKTPKTNNELKQEDQQDKEQDKEQRDVFLPAAELEGELAVDVYQTPTEIVIQSPIAGVDENDIDISLEGDMITIRGKRAQEQTVDEKDFFYQECYWGSFSRTVSLPTSEVDIDKAQAVMKNSILTIRIPKIDKKRSKKLKIQSAP</sequence>
<name>A0A2H0PW73_9BACT</name>
<accession>A0A2H0PW73</accession>
<proteinExistence type="inferred from homology"/>
<reference evidence="5 6" key="1">
    <citation type="submission" date="2017-09" db="EMBL/GenBank/DDBJ databases">
        <title>Depth-based differentiation of microbial function through sediment-hosted aquifers and enrichment of novel symbionts in the deep terrestrial subsurface.</title>
        <authorList>
            <person name="Probst A.J."/>
            <person name="Ladd B."/>
            <person name="Jarett J.K."/>
            <person name="Geller-Mcgrath D.E."/>
            <person name="Sieber C.M."/>
            <person name="Emerson J.B."/>
            <person name="Anantharaman K."/>
            <person name="Thomas B.C."/>
            <person name="Malmstrom R."/>
            <person name="Stieglmeier M."/>
            <person name="Klingl A."/>
            <person name="Woyke T."/>
            <person name="Ryan C.M."/>
            <person name="Banfield J.F."/>
        </authorList>
    </citation>
    <scope>NUCLEOTIDE SEQUENCE [LARGE SCALE GENOMIC DNA]</scope>
    <source>
        <strain evidence="5">CG11_big_fil_rev_8_21_14_0_20_43_10</strain>
    </source>
</reference>
<evidence type="ECO:0000256" key="2">
    <source>
        <dbReference type="RuleBase" id="RU003616"/>
    </source>
</evidence>
<gene>
    <name evidence="5" type="ORF">COV41_01775</name>
</gene>
<dbReference type="CDD" id="cd06464">
    <property type="entry name" value="ACD_sHsps-like"/>
    <property type="match status" value="1"/>
</dbReference>
<comment type="similarity">
    <text evidence="1 2">Belongs to the small heat shock protein (HSP20) family.</text>
</comment>
<dbReference type="Proteomes" id="UP000236846">
    <property type="component" value="Unassembled WGS sequence"/>
</dbReference>
<dbReference type="Gene3D" id="2.60.40.790">
    <property type="match status" value="1"/>
</dbReference>
<dbReference type="InterPro" id="IPR008978">
    <property type="entry name" value="HSP20-like_chaperone"/>
</dbReference>
<protein>
    <submittedName>
        <fullName evidence="5">Molecular chaperone</fullName>
    </submittedName>
</protein>
<evidence type="ECO:0000259" key="4">
    <source>
        <dbReference type="PROSITE" id="PS01031"/>
    </source>
</evidence>
<dbReference type="InterPro" id="IPR031107">
    <property type="entry name" value="Small_HSP"/>
</dbReference>
<dbReference type="Pfam" id="PF00011">
    <property type="entry name" value="HSP20"/>
    <property type="match status" value="1"/>
</dbReference>